<dbReference type="PANTHER" id="PTHR46268">
    <property type="entry name" value="STRESS RESPONSE PROTEIN NHAX"/>
    <property type="match status" value="1"/>
</dbReference>
<dbReference type="RefSeq" id="WP_015323718.1">
    <property type="nucleotide sequence ID" value="NC_019977.1"/>
</dbReference>
<dbReference type="InterPro" id="IPR006015">
    <property type="entry name" value="Universal_stress_UspA"/>
</dbReference>
<dbReference type="Pfam" id="PF00582">
    <property type="entry name" value="Usp"/>
    <property type="match status" value="1"/>
</dbReference>
<dbReference type="PANTHER" id="PTHR46268:SF24">
    <property type="entry name" value="UNIVERSAL STRESS PROTEIN"/>
    <property type="match status" value="1"/>
</dbReference>
<dbReference type="HOGENOM" id="CLU_049301_11_1_2"/>
<protein>
    <submittedName>
        <fullName evidence="3">Universal stress protein UspA-like protein</fullName>
    </submittedName>
</protein>
<dbReference type="InterPro" id="IPR006016">
    <property type="entry name" value="UspA"/>
</dbReference>
<evidence type="ECO:0000313" key="3">
    <source>
        <dbReference type="EMBL" id="AGB48549.1"/>
    </source>
</evidence>
<evidence type="ECO:0000256" key="1">
    <source>
        <dbReference type="ARBA" id="ARBA00008791"/>
    </source>
</evidence>
<reference evidence="4" key="1">
    <citation type="submission" date="2012-02" db="EMBL/GenBank/DDBJ databases">
        <title>Complete sequence of chromosome of Methanomethylovorans hollandica DSM 15978.</title>
        <authorList>
            <person name="Lucas S."/>
            <person name="Copeland A."/>
            <person name="Lapidus A."/>
            <person name="Glavina del Rio T."/>
            <person name="Dalin E."/>
            <person name="Tice H."/>
            <person name="Bruce D."/>
            <person name="Goodwin L."/>
            <person name="Pitluck S."/>
            <person name="Peters L."/>
            <person name="Mikhailova N."/>
            <person name="Held B."/>
            <person name="Kyrpides N."/>
            <person name="Mavromatis K."/>
            <person name="Ivanova N."/>
            <person name="Brettin T."/>
            <person name="Detter J.C."/>
            <person name="Han C."/>
            <person name="Larimer F."/>
            <person name="Land M."/>
            <person name="Hauser L."/>
            <person name="Markowitz V."/>
            <person name="Cheng J.-F."/>
            <person name="Hugenholtz P."/>
            <person name="Woyke T."/>
            <person name="Wu D."/>
            <person name="Spring S."/>
            <person name="Schroeder M."/>
            <person name="Brambilla E."/>
            <person name="Klenk H.-P."/>
            <person name="Eisen J.A."/>
        </authorList>
    </citation>
    <scope>NUCLEOTIDE SEQUENCE [LARGE SCALE GENOMIC DNA]</scope>
    <source>
        <strain evidence="4">DSM 15978 / NBRC 107637 / DMS1</strain>
    </source>
</reference>
<dbReference type="Gene3D" id="3.40.50.620">
    <property type="entry name" value="HUPs"/>
    <property type="match status" value="1"/>
</dbReference>
<dbReference type="EMBL" id="CP003362">
    <property type="protein sequence ID" value="AGB48549.1"/>
    <property type="molecule type" value="Genomic_DNA"/>
</dbReference>
<gene>
    <name evidence="3" type="ordered locus">Metho_0272</name>
</gene>
<dbReference type="OrthoDB" id="105697at2157"/>
<sequence>MQSEMYKKIVIATDGSENAKNAALSAIEIARIAGAKIYALNALPDIPHLSYFGVPIEPSKGVSPVEKDFEINLETDGKKALDVVVEMGKKAGVEVEAVMVKGHPGSAIINFAEKNDIDLIVMGTLGRSGIDRVLVGSVAVDVARHAKTRVMIVK</sequence>
<dbReference type="GeneID" id="14407378"/>
<dbReference type="Proteomes" id="UP000010866">
    <property type="component" value="Chromosome"/>
</dbReference>
<evidence type="ECO:0000259" key="2">
    <source>
        <dbReference type="Pfam" id="PF00582"/>
    </source>
</evidence>
<dbReference type="PRINTS" id="PR01438">
    <property type="entry name" value="UNVRSLSTRESS"/>
</dbReference>
<feature type="domain" description="UspA" evidence="2">
    <location>
        <begin position="5"/>
        <end position="154"/>
    </location>
</feature>
<dbReference type="AlphaFoldDB" id="L0KX48"/>
<dbReference type="InterPro" id="IPR014729">
    <property type="entry name" value="Rossmann-like_a/b/a_fold"/>
</dbReference>
<dbReference type="STRING" id="867904.Metho_0272"/>
<accession>L0KX48</accession>
<dbReference type="KEGG" id="mhz:Metho_0272"/>
<dbReference type="CDD" id="cd00293">
    <property type="entry name" value="USP-like"/>
    <property type="match status" value="1"/>
</dbReference>
<dbReference type="SUPFAM" id="SSF52402">
    <property type="entry name" value="Adenine nucleotide alpha hydrolases-like"/>
    <property type="match status" value="1"/>
</dbReference>
<evidence type="ECO:0000313" key="4">
    <source>
        <dbReference type="Proteomes" id="UP000010866"/>
    </source>
</evidence>
<comment type="similarity">
    <text evidence="1">Belongs to the universal stress protein A family.</text>
</comment>
<organism evidence="3 4">
    <name type="scientific">Methanomethylovorans hollandica (strain DSM 15978 / NBRC 107637 / DMS1)</name>
    <dbReference type="NCBI Taxonomy" id="867904"/>
    <lineage>
        <taxon>Archaea</taxon>
        <taxon>Methanobacteriati</taxon>
        <taxon>Methanobacteriota</taxon>
        <taxon>Stenosarchaea group</taxon>
        <taxon>Methanomicrobia</taxon>
        <taxon>Methanosarcinales</taxon>
        <taxon>Methanosarcinaceae</taxon>
        <taxon>Methanomethylovorans</taxon>
    </lineage>
</organism>
<keyword evidence="4" id="KW-1185">Reference proteome</keyword>
<name>L0KX48_METHD</name>
<proteinExistence type="inferred from homology"/>